<proteinExistence type="predicted"/>
<dbReference type="EMBL" id="JAYXHS010000002">
    <property type="protein sequence ID" value="MEC5386244.1"/>
    <property type="molecule type" value="Genomic_DNA"/>
</dbReference>
<keyword evidence="3" id="KW-1185">Reference proteome</keyword>
<evidence type="ECO:0000313" key="3">
    <source>
        <dbReference type="Proteomes" id="UP001331561"/>
    </source>
</evidence>
<protein>
    <submittedName>
        <fullName evidence="2">Dialkylresorcinol condensing enzyme</fullName>
    </submittedName>
</protein>
<comment type="caution">
    <text evidence="2">The sequence shown here is derived from an EMBL/GenBank/DDBJ whole genome shotgun (WGS) entry which is preliminary data.</text>
</comment>
<organism evidence="2 3">
    <name type="scientific">Uliginosibacterium silvisoli</name>
    <dbReference type="NCBI Taxonomy" id="3114758"/>
    <lineage>
        <taxon>Bacteria</taxon>
        <taxon>Pseudomonadati</taxon>
        <taxon>Pseudomonadota</taxon>
        <taxon>Betaproteobacteria</taxon>
        <taxon>Rhodocyclales</taxon>
        <taxon>Zoogloeaceae</taxon>
        <taxon>Uliginosibacterium</taxon>
    </lineage>
</organism>
<evidence type="ECO:0000256" key="1">
    <source>
        <dbReference type="SAM" id="Phobius"/>
    </source>
</evidence>
<dbReference type="SUPFAM" id="SSF52218">
    <property type="entry name" value="Flavoproteins"/>
    <property type="match status" value="1"/>
</dbReference>
<name>A0ABU6K2T9_9RHOO</name>
<keyword evidence="1" id="KW-0472">Membrane</keyword>
<feature type="transmembrane region" description="Helical" evidence="1">
    <location>
        <begin position="265"/>
        <end position="290"/>
    </location>
</feature>
<dbReference type="RefSeq" id="WP_327599216.1">
    <property type="nucleotide sequence ID" value="NZ_JAYXHS010000002.1"/>
</dbReference>
<evidence type="ECO:0000313" key="2">
    <source>
        <dbReference type="EMBL" id="MEC5386244.1"/>
    </source>
</evidence>
<reference evidence="2 3" key="1">
    <citation type="submission" date="2024-01" db="EMBL/GenBank/DDBJ databases">
        <title>Uliginosibacterium soil sp. nov.</title>
        <authorList>
            <person name="Lv Y."/>
        </authorList>
    </citation>
    <scope>NUCLEOTIDE SEQUENCE [LARGE SCALE GENOMIC DNA]</scope>
    <source>
        <strain evidence="2 3">H3</strain>
    </source>
</reference>
<dbReference type="Gene3D" id="3.40.50.360">
    <property type="match status" value="1"/>
</dbReference>
<gene>
    <name evidence="2" type="ORF">VVD49_10950</name>
</gene>
<keyword evidence="1" id="KW-1133">Transmembrane helix</keyword>
<keyword evidence="1" id="KW-0812">Transmembrane</keyword>
<dbReference type="Proteomes" id="UP001331561">
    <property type="component" value="Unassembled WGS sequence"/>
</dbReference>
<dbReference type="InterPro" id="IPR029039">
    <property type="entry name" value="Flavoprotein-like_sf"/>
</dbReference>
<accession>A0ABU6K2T9</accession>
<sequence length="321" mass="35065">MSSPNAAKRVLVINYSQSGQLSRIVERIIAPLKDAPGISVHVETLHPSKPFAFPWSMRGFLDAFPESALQLPGTLKPLSLSGEEDFDLVILPYQVWFLAPSQPVVAFMRHPVAHKLLRGKPVVTVIACRNMWMLAQEKMKLLIATAGGRLIDNVALTDNASTLATLVTTPLWVLTGNRQVLKSLPPAGVSEHDILHTTRFGKALRDALHEGSEKQSAPLLSGLCAAKVNPNLFVSEKAATRSFFIWGHILHAAGPAGSARRVPLLAIYSLFLVAMVFTVVPLSLVLQAILRPLLASRLARMKQSFEQPSGSDSTRMSRYDL</sequence>